<dbReference type="Pfam" id="PF13193">
    <property type="entry name" value="AMP-binding_C"/>
    <property type="match status" value="1"/>
</dbReference>
<dbReference type="Gene3D" id="3.30.300.30">
    <property type="match status" value="2"/>
</dbReference>
<sequence length="1981" mass="213345">MTTFDYLPASTSGEEIILFRASFAQQRMWFLSRLDPGSHYYNVPIVLHFRGAVRPDTMQRALGEMVSRHEILRTTFVEVDGDVMQAVAGDAAVTVPLTEIEYSDAQSVPPLQRAAVRAAVLDLVCAPFDLSTGPLMRAHLLDVRDGEYLLVLTMHHIIVDGWSIGVMCEELRQLYGAEITGVPAALPPLELQIGDLAEQEHELMSGPARERHLSYWRSQLAGELSSPALPFDRERPSNNVFHGDTLDFALSPSDAAAIAAFGRDMDVTLFATLLAAFYTLLYRYSGSDDQVVGAPMANREDHRVSALIGLFVNTIPLRARIDPTAGFADLVKHVREVTLGAYEHQELPLEQIIDEVAPARLPGRNPMVAVLFAMQSPPPADLDFAGTPASFVGVPTGTTRADVELHFWPLGERIGVQFVYSTELFDAATMEHMRDDYTALLRAAIASPHLSIDCLPLGADEARVDQSLVPMLQHAESSVAIVHNDGELTHAELRTTAARLAAAMRGARGGTVVLALECGPDLVAALVAAVSAGARRVVWLPASLPTPYRERSLRELAPAFVVDNSHVAEPGIGESEPLNMDASIGLLDSYLADILVTVLHSGTVNFVDPEPVPRAVLTADRRMAPPGVLGELCVGRPGDGVLPTGIPARMRRDSSVEIAHASRGRTWDGYRWADLVTVDAVLMDHELIDDCAVLSRRTSAGTTELVAYVATSAPIAARRLSEFARTVLPPALVPRAFVPVAALPMTMTGALDIAALYRLPVIDDELIAQWSARLPEATQIQVVPDIAETSRILVGNPTPQPKRARPIDAEQLGVHERSVLDGGPAVVPVVASLPDALVRAAREAAATELVFLDESGAERTLTYTAVLDAAERVLGGLRGAGLAPGDVAIVHVSRNDEFVAAIWGCFLGGIVPVPVAPNAVGGAEKAATAWNTLNEPLIISEVGQPPVHQRARVVLIGDLLAHDPDAEHHASEPDAVALLLLTSGSTGQPKGVQLTHRSILSRSAATAQTNAFSPADISFNWMPLEHVGGIVMSHLQDVYVCCQQVHAATSWVLADPLRWLTIVDRYRVTNTWAPNFAFGLIADRLAETPNADRFDLTRLRFILNGGEAIVPRVARRFLRMLEHFGLPRTAMRPSWGMSETSSGVVFSQNFSVETTTDADEFTELGKPIPGTWLRVVDMENTAVPVGEIGRVQISGPTVTRGYYADPERTGEAFTADGWFDTGDLGRIHGGTLTLTGRAKDIIIVNGVNYTCHAIESAVEESPLVLSSYAAAIAVRPPGSETEALAIVFSPQAGAAEEEVLADVRARVLAVGPNPDLIIPVPPEKIPKTDIGKIQRSLLRQRFDDGEFADIVRRVQTSSASANTIPNWFFRPAWHRRDHLRPSVPVDGAVLVLGESGDISAQLADVLRAQGVHVVRAAVADVAAGFGSSAGTTPFRSVVYFAASKAEAEGADSSPESLSGSIFEVVRIVRTFFDQGQSDGQPPALYVVGAGIEPVTDTDEVDPELAPIPVLLRSAVAEMPGLRVRFIDLDRSDPASGADQVADELGYSTNDIEVAYRAGDRWVKGLERLPDEPTAGAEIPSGALHLISGGLGGLAYELARLLIERFDGRVLLLGHRDPDERQLAAYRRLCDIAGDAAIRFKVADVRDLDQVWDAVTSAEDDWGIQLSGIWHLAGVYREQPLATTTDAELADVSAAKVAGARILHRVALRRQGIRFVSFSSVNGFFGGSTVGGYSAANAYLDALAPYQRRTCGITAHSIAWTMWDRVGMSAHVEHLEGTRAGGYRVLGRTEALNSLLVALAYDEPHVLVGLDDTKSAIRARLSGVAPAGQVLVADLTQAAPEFADMPIRDRYDRIVPTRVESAGVARQWVAARDDAERRVSAIWRQVLGSDNFGVTDSFFDIGGNSVLLAMAQRLVQEQFDRPIALVDLFRYPTVSSLAAYLSSSEIASDPGNPNPGVAANPSPGVGSDRARIRKEARRRRAH</sequence>
<organism evidence="6 7">
    <name type="scientific">Mycobacteroides salmoniphilum</name>
    <dbReference type="NCBI Taxonomy" id="404941"/>
    <lineage>
        <taxon>Bacteria</taxon>
        <taxon>Bacillati</taxon>
        <taxon>Actinomycetota</taxon>
        <taxon>Actinomycetes</taxon>
        <taxon>Mycobacteriales</taxon>
        <taxon>Mycobacteriaceae</taxon>
        <taxon>Mycobacteroides</taxon>
    </lineage>
</organism>
<reference evidence="6 7" key="1">
    <citation type="journal article" date="2019" name="Sci. Rep.">
        <title>Extended insight into the Mycobacterium chelonae-abscessus complex through whole genome sequencing of Mycobacterium salmoniphilum outbreak and Mycobacterium salmoniphilum-like strains.</title>
        <authorList>
            <person name="Behra P.R.K."/>
            <person name="Das S."/>
            <person name="Pettersson B.M.F."/>
            <person name="Shirreff L."/>
            <person name="DuCote T."/>
            <person name="Jacobsson K.G."/>
            <person name="Ennis D.G."/>
            <person name="Kirsebom L.A."/>
        </authorList>
    </citation>
    <scope>NUCLEOTIDE SEQUENCE [LARGE SCALE GENOMIC DNA]</scope>
    <source>
        <strain evidence="6 7">CCUG 60884</strain>
    </source>
</reference>
<protein>
    <submittedName>
        <fullName evidence="6">Polyketide synthase PksJ</fullName>
    </submittedName>
</protein>
<name>A0A4R8T294_9MYCO</name>
<dbReference type="RefSeq" id="WP_134080802.1">
    <property type="nucleotide sequence ID" value="NZ_PECL01000001.1"/>
</dbReference>
<dbReference type="EMBL" id="PECL01000001">
    <property type="protein sequence ID" value="TEA09769.1"/>
    <property type="molecule type" value="Genomic_DNA"/>
</dbReference>
<dbReference type="InterPro" id="IPR013968">
    <property type="entry name" value="PKS_KR"/>
</dbReference>
<dbReference type="Gene3D" id="3.40.50.12780">
    <property type="entry name" value="N-terminal domain of ligase-like"/>
    <property type="match status" value="2"/>
</dbReference>
<evidence type="ECO:0000259" key="5">
    <source>
        <dbReference type="PROSITE" id="PS50075"/>
    </source>
</evidence>
<dbReference type="PANTHER" id="PTHR45527">
    <property type="entry name" value="NONRIBOSOMAL PEPTIDE SYNTHETASE"/>
    <property type="match status" value="1"/>
</dbReference>
<dbReference type="Pfam" id="PF00668">
    <property type="entry name" value="Condensation"/>
    <property type="match status" value="1"/>
</dbReference>
<dbReference type="InterPro" id="IPR042099">
    <property type="entry name" value="ANL_N_sf"/>
</dbReference>
<comment type="cofactor">
    <cofactor evidence="1">
        <name>pantetheine 4'-phosphate</name>
        <dbReference type="ChEBI" id="CHEBI:47942"/>
    </cofactor>
</comment>
<evidence type="ECO:0000256" key="2">
    <source>
        <dbReference type="ARBA" id="ARBA00022450"/>
    </source>
</evidence>
<dbReference type="SUPFAM" id="SSF52777">
    <property type="entry name" value="CoA-dependent acyltransferases"/>
    <property type="match status" value="2"/>
</dbReference>
<dbReference type="Gene3D" id="1.10.1200.10">
    <property type="entry name" value="ACP-like"/>
    <property type="match status" value="1"/>
</dbReference>
<evidence type="ECO:0000313" key="6">
    <source>
        <dbReference type="EMBL" id="TEA09769.1"/>
    </source>
</evidence>
<proteinExistence type="predicted"/>
<dbReference type="SUPFAM" id="SSF51735">
    <property type="entry name" value="NAD(P)-binding Rossmann-fold domains"/>
    <property type="match status" value="2"/>
</dbReference>
<dbReference type="GO" id="GO:0043041">
    <property type="term" value="P:amino acid activation for nonribosomal peptide biosynthetic process"/>
    <property type="evidence" value="ECO:0007669"/>
    <property type="project" value="TreeGrafter"/>
</dbReference>
<dbReference type="SMART" id="SM00822">
    <property type="entry name" value="PKS_KR"/>
    <property type="match status" value="1"/>
</dbReference>
<dbReference type="InterPro" id="IPR036291">
    <property type="entry name" value="NAD(P)-bd_dom_sf"/>
</dbReference>
<dbReference type="InterPro" id="IPR020806">
    <property type="entry name" value="PKS_PP-bd"/>
</dbReference>
<accession>A0A4R8T294</accession>
<dbReference type="InterPro" id="IPR020845">
    <property type="entry name" value="AMP-binding_CS"/>
</dbReference>
<dbReference type="PANTHER" id="PTHR45527:SF1">
    <property type="entry name" value="FATTY ACID SYNTHASE"/>
    <property type="match status" value="1"/>
</dbReference>
<dbReference type="CDD" id="cd08953">
    <property type="entry name" value="KR_2_SDR_x"/>
    <property type="match status" value="1"/>
</dbReference>
<feature type="compositionally biased region" description="Low complexity" evidence="4">
    <location>
        <begin position="1949"/>
        <end position="1963"/>
    </location>
</feature>
<comment type="caution">
    <text evidence="6">The sequence shown here is derived from an EMBL/GenBank/DDBJ whole genome shotgun (WGS) entry which is preliminary data.</text>
</comment>
<feature type="region of interest" description="Disordered" evidence="4">
    <location>
        <begin position="1944"/>
        <end position="1981"/>
    </location>
</feature>
<evidence type="ECO:0000256" key="3">
    <source>
        <dbReference type="ARBA" id="ARBA00022553"/>
    </source>
</evidence>
<dbReference type="GO" id="GO:0003824">
    <property type="term" value="F:catalytic activity"/>
    <property type="evidence" value="ECO:0007669"/>
    <property type="project" value="InterPro"/>
</dbReference>
<dbReference type="Gene3D" id="3.30.559.30">
    <property type="entry name" value="Nonribosomal peptide synthetase, condensation domain"/>
    <property type="match status" value="1"/>
</dbReference>
<dbReference type="UniPathway" id="UPA00011"/>
<dbReference type="InterPro" id="IPR057326">
    <property type="entry name" value="KR_dom"/>
</dbReference>
<dbReference type="GO" id="GO:0031177">
    <property type="term" value="F:phosphopantetheine binding"/>
    <property type="evidence" value="ECO:0007669"/>
    <property type="project" value="InterPro"/>
</dbReference>
<dbReference type="GO" id="GO:0005737">
    <property type="term" value="C:cytoplasm"/>
    <property type="evidence" value="ECO:0007669"/>
    <property type="project" value="TreeGrafter"/>
</dbReference>
<dbReference type="Pfam" id="PF00550">
    <property type="entry name" value="PP-binding"/>
    <property type="match status" value="1"/>
</dbReference>
<dbReference type="SUPFAM" id="SSF56801">
    <property type="entry name" value="Acetyl-CoA synthetase-like"/>
    <property type="match status" value="2"/>
</dbReference>
<dbReference type="SUPFAM" id="SSF47336">
    <property type="entry name" value="ACP-like"/>
    <property type="match status" value="1"/>
</dbReference>
<dbReference type="GO" id="GO:0008610">
    <property type="term" value="P:lipid biosynthetic process"/>
    <property type="evidence" value="ECO:0007669"/>
    <property type="project" value="UniProtKB-ARBA"/>
</dbReference>
<gene>
    <name evidence="6" type="primary">pksJ</name>
    <name evidence="6" type="ORF">CCUG60884_00163</name>
</gene>
<feature type="domain" description="Carrier" evidence="5">
    <location>
        <begin position="1869"/>
        <end position="1944"/>
    </location>
</feature>
<dbReference type="InterPro" id="IPR045851">
    <property type="entry name" value="AMP-bd_C_sf"/>
</dbReference>
<keyword evidence="3" id="KW-0597">Phosphoprotein</keyword>
<keyword evidence="2" id="KW-0596">Phosphopantetheine</keyword>
<dbReference type="InterPro" id="IPR009081">
    <property type="entry name" value="PP-bd_ACP"/>
</dbReference>
<dbReference type="InterPro" id="IPR023213">
    <property type="entry name" value="CAT-like_dom_sf"/>
</dbReference>
<dbReference type="InterPro" id="IPR001242">
    <property type="entry name" value="Condensation_dom"/>
</dbReference>
<dbReference type="SMART" id="SM00823">
    <property type="entry name" value="PKS_PP"/>
    <property type="match status" value="1"/>
</dbReference>
<dbReference type="PROSITE" id="PS00455">
    <property type="entry name" value="AMP_BINDING"/>
    <property type="match status" value="1"/>
</dbReference>
<dbReference type="InterPro" id="IPR025110">
    <property type="entry name" value="AMP-bd_C"/>
</dbReference>
<dbReference type="Pfam" id="PF00501">
    <property type="entry name" value="AMP-binding"/>
    <property type="match status" value="1"/>
</dbReference>
<evidence type="ECO:0000256" key="1">
    <source>
        <dbReference type="ARBA" id="ARBA00001957"/>
    </source>
</evidence>
<dbReference type="PROSITE" id="PS50075">
    <property type="entry name" value="CARRIER"/>
    <property type="match status" value="1"/>
</dbReference>
<evidence type="ECO:0000256" key="4">
    <source>
        <dbReference type="SAM" id="MobiDB-lite"/>
    </source>
</evidence>
<dbReference type="InterPro" id="IPR036736">
    <property type="entry name" value="ACP-like_sf"/>
</dbReference>
<dbReference type="Gene3D" id="3.30.559.10">
    <property type="entry name" value="Chloramphenicol acetyltransferase-like domain"/>
    <property type="match status" value="1"/>
</dbReference>
<dbReference type="CDD" id="cd19531">
    <property type="entry name" value="LCL_NRPS-like"/>
    <property type="match status" value="1"/>
</dbReference>
<evidence type="ECO:0000313" key="7">
    <source>
        <dbReference type="Proteomes" id="UP000294604"/>
    </source>
</evidence>
<dbReference type="GO" id="GO:0044550">
    <property type="term" value="P:secondary metabolite biosynthetic process"/>
    <property type="evidence" value="ECO:0007669"/>
    <property type="project" value="TreeGrafter"/>
</dbReference>
<dbReference type="InterPro" id="IPR000873">
    <property type="entry name" value="AMP-dep_synth/lig_dom"/>
</dbReference>
<dbReference type="Proteomes" id="UP000294604">
    <property type="component" value="Unassembled WGS sequence"/>
</dbReference>
<dbReference type="Gene3D" id="3.40.50.720">
    <property type="entry name" value="NAD(P)-binding Rossmann-like Domain"/>
    <property type="match status" value="1"/>
</dbReference>
<dbReference type="Pfam" id="PF08659">
    <property type="entry name" value="KR"/>
    <property type="match status" value="1"/>
</dbReference>
<feature type="compositionally biased region" description="Basic residues" evidence="4">
    <location>
        <begin position="1970"/>
        <end position="1981"/>
    </location>
</feature>